<evidence type="ECO:0000256" key="1">
    <source>
        <dbReference type="SAM" id="Phobius"/>
    </source>
</evidence>
<feature type="transmembrane region" description="Helical" evidence="1">
    <location>
        <begin position="15"/>
        <end position="38"/>
    </location>
</feature>
<evidence type="ECO:0000313" key="2">
    <source>
        <dbReference type="EMBL" id="URI09255.1"/>
    </source>
</evidence>
<keyword evidence="1" id="KW-0472">Membrane</keyword>
<organism evidence="2 3">
    <name type="scientific">Aquincola tertiaricarbonis</name>
    <dbReference type="NCBI Taxonomy" id="391953"/>
    <lineage>
        <taxon>Bacteria</taxon>
        <taxon>Pseudomonadati</taxon>
        <taxon>Pseudomonadota</taxon>
        <taxon>Betaproteobacteria</taxon>
        <taxon>Burkholderiales</taxon>
        <taxon>Sphaerotilaceae</taxon>
        <taxon>Aquincola</taxon>
    </lineage>
</organism>
<feature type="transmembrane region" description="Helical" evidence="1">
    <location>
        <begin position="45"/>
        <end position="66"/>
    </location>
</feature>
<reference evidence="2" key="1">
    <citation type="submission" date="2022-05" db="EMBL/GenBank/DDBJ databases">
        <title>An RpoN-dependent PEP-CTERM gene is involved in floc formation of an Aquincola tertiaricarbonis strain.</title>
        <authorList>
            <person name="Qiu D."/>
            <person name="Xia M."/>
        </authorList>
    </citation>
    <scope>NUCLEOTIDE SEQUENCE</scope>
    <source>
        <strain evidence="2">RN12</strain>
    </source>
</reference>
<accession>A0ABY4SAN3</accession>
<dbReference type="RefSeq" id="WP_250197487.1">
    <property type="nucleotide sequence ID" value="NZ_CP097636.1"/>
</dbReference>
<protein>
    <submittedName>
        <fullName evidence="2">Uncharacterized protein</fullName>
    </submittedName>
</protein>
<keyword evidence="3" id="KW-1185">Reference proteome</keyword>
<proteinExistence type="predicted"/>
<evidence type="ECO:0000313" key="3">
    <source>
        <dbReference type="Proteomes" id="UP001056201"/>
    </source>
</evidence>
<dbReference type="Proteomes" id="UP001056201">
    <property type="component" value="Chromosome 2"/>
</dbReference>
<sequence>MRSAPAVQVVVGDDLGWRIAAAVSCAAAAAVLAAWLGLMAELPVLVVAVMAGMAGLAGAGLSHRLLPAPAGVLAWDGAEWHWGGSNGQVAVVIDLGPWILLHFMPSGRRGGRAAHLPVSRAGARAGWHGLRTAVYSRRPEPRTPSALRM</sequence>
<keyword evidence="1" id="KW-0812">Transmembrane</keyword>
<keyword evidence="1" id="KW-1133">Transmembrane helix</keyword>
<name>A0ABY4SAN3_AQUTE</name>
<gene>
    <name evidence="2" type="ORF">MW290_27200</name>
</gene>
<dbReference type="EMBL" id="CP097636">
    <property type="protein sequence ID" value="URI09255.1"/>
    <property type="molecule type" value="Genomic_DNA"/>
</dbReference>
<feature type="transmembrane region" description="Helical" evidence="1">
    <location>
        <begin position="86"/>
        <end position="104"/>
    </location>
</feature>